<comment type="caution">
    <text evidence="5">The sequence shown here is derived from an EMBL/GenBank/DDBJ whole genome shotgun (WGS) entry which is preliminary data.</text>
</comment>
<dbReference type="GO" id="GO:0003723">
    <property type="term" value="F:RNA binding"/>
    <property type="evidence" value="ECO:0007669"/>
    <property type="project" value="UniProtKB-UniRule"/>
</dbReference>
<dbReference type="EMBL" id="CAJOBZ010000012">
    <property type="protein sequence ID" value="CAF4838294.1"/>
    <property type="molecule type" value="Genomic_DNA"/>
</dbReference>
<feature type="region of interest" description="Disordered" evidence="3">
    <location>
        <begin position="253"/>
        <end position="338"/>
    </location>
</feature>
<feature type="compositionally biased region" description="Basic and acidic residues" evidence="3">
    <location>
        <begin position="316"/>
        <end position="329"/>
    </location>
</feature>
<gene>
    <name evidence="5" type="ORF">PMACD_LOCUS5891</name>
</gene>
<feature type="region of interest" description="Disordered" evidence="3">
    <location>
        <begin position="153"/>
        <end position="172"/>
    </location>
</feature>
<dbReference type="AlphaFoldDB" id="A0A821R8Z1"/>
<dbReference type="PROSITE" id="PS50102">
    <property type="entry name" value="RRM"/>
    <property type="match status" value="1"/>
</dbReference>
<proteinExistence type="predicted"/>
<feature type="compositionally biased region" description="Polar residues" evidence="3">
    <location>
        <begin position="89"/>
        <end position="100"/>
    </location>
</feature>
<feature type="compositionally biased region" description="Basic residues" evidence="3">
    <location>
        <begin position="297"/>
        <end position="306"/>
    </location>
</feature>
<dbReference type="InterPro" id="IPR035979">
    <property type="entry name" value="RBD_domain_sf"/>
</dbReference>
<protein>
    <recommendedName>
        <fullName evidence="4">RRM domain-containing protein</fullName>
    </recommendedName>
</protein>
<feature type="compositionally biased region" description="Basic and acidic residues" evidence="3">
    <location>
        <begin position="372"/>
        <end position="382"/>
    </location>
</feature>
<evidence type="ECO:0000256" key="1">
    <source>
        <dbReference type="ARBA" id="ARBA00022884"/>
    </source>
</evidence>
<evidence type="ECO:0000313" key="5">
    <source>
        <dbReference type="EMBL" id="CAF4838294.1"/>
    </source>
</evidence>
<feature type="compositionally biased region" description="Polar residues" evidence="3">
    <location>
        <begin position="35"/>
        <end position="60"/>
    </location>
</feature>
<feature type="region of interest" description="Disordered" evidence="3">
    <location>
        <begin position="35"/>
        <end position="104"/>
    </location>
</feature>
<feature type="region of interest" description="Disordered" evidence="3">
    <location>
        <begin position="357"/>
        <end position="396"/>
    </location>
</feature>
<dbReference type="Gene3D" id="3.30.70.330">
    <property type="match status" value="1"/>
</dbReference>
<feature type="compositionally biased region" description="Polar residues" evidence="3">
    <location>
        <begin position="278"/>
        <end position="288"/>
    </location>
</feature>
<dbReference type="InterPro" id="IPR000504">
    <property type="entry name" value="RRM_dom"/>
</dbReference>
<keyword evidence="6" id="KW-1185">Reference proteome</keyword>
<evidence type="ECO:0000313" key="6">
    <source>
        <dbReference type="Proteomes" id="UP000663880"/>
    </source>
</evidence>
<evidence type="ECO:0000259" key="4">
    <source>
        <dbReference type="PROSITE" id="PS50102"/>
    </source>
</evidence>
<feature type="domain" description="RRM" evidence="4">
    <location>
        <begin position="397"/>
        <end position="480"/>
    </location>
</feature>
<dbReference type="SUPFAM" id="SSF54928">
    <property type="entry name" value="RNA-binding domain, RBD"/>
    <property type="match status" value="1"/>
</dbReference>
<name>A0A821R8Z1_9NEOP</name>
<organism evidence="5 6">
    <name type="scientific">Pieris macdunnoughi</name>
    <dbReference type="NCBI Taxonomy" id="345717"/>
    <lineage>
        <taxon>Eukaryota</taxon>
        <taxon>Metazoa</taxon>
        <taxon>Ecdysozoa</taxon>
        <taxon>Arthropoda</taxon>
        <taxon>Hexapoda</taxon>
        <taxon>Insecta</taxon>
        <taxon>Pterygota</taxon>
        <taxon>Neoptera</taxon>
        <taxon>Endopterygota</taxon>
        <taxon>Lepidoptera</taxon>
        <taxon>Glossata</taxon>
        <taxon>Ditrysia</taxon>
        <taxon>Papilionoidea</taxon>
        <taxon>Pieridae</taxon>
        <taxon>Pierinae</taxon>
        <taxon>Pieris</taxon>
    </lineage>
</organism>
<dbReference type="OrthoDB" id="7490848at2759"/>
<dbReference type="InterPro" id="IPR012677">
    <property type="entry name" value="Nucleotide-bd_a/b_plait_sf"/>
</dbReference>
<feature type="compositionally biased region" description="Basic residues" evidence="3">
    <location>
        <begin position="383"/>
        <end position="396"/>
    </location>
</feature>
<dbReference type="CDD" id="cd00590">
    <property type="entry name" value="RRM_SF"/>
    <property type="match status" value="1"/>
</dbReference>
<evidence type="ECO:0000256" key="2">
    <source>
        <dbReference type="PROSITE-ProRule" id="PRU00176"/>
    </source>
</evidence>
<sequence>MISKSLSLPSSNPDSARVNKTLDFAHFYKTAAESSTTLKKGSQINNNDSCDTLLPPQSHNKNGKGQKVSVTKIDIDGKNLGSKLRHGSPNGSKITSTPNMTKKRNLNIKPIIKDSPTLENSLDLSSVPKFNRKKRNKSVSFMLEENDEVVVKKTKSDESLLQKTEEKKPKLKNKRFKKIQKEDKENDNNPFINDMQNLDSKTEINKKKVFQKKNKKGKPDSNINDIDIRTSTISKDNNTVSNCNMTGINLPTFEKQDAKKKRRKHGKALKSVEKENPTDTGASKNAKQNVDAAISVKKSKRSKKNKHILETSEVGEPEKKNIKKSKPDNIADGIENLNIGDNTHTLTNLLDEMIVTKTKKKNNKKSNVETSSPDKKSEDKPKNNRNSRKRRNRKMHAGVIVQNLPFRILLTYKQKLRDFFSKYGTVQSIGVADLKCGAEEAKPIFTTRIFFTTEKEATAALDGDNELYEGNIIRVKKLSAQVTRIFTPSNKNRTQKDEAKGKTVKEELAMDNDCN</sequence>
<reference evidence="5" key="1">
    <citation type="submission" date="2021-02" db="EMBL/GenBank/DDBJ databases">
        <authorList>
            <person name="Steward A R."/>
        </authorList>
    </citation>
    <scope>NUCLEOTIDE SEQUENCE</scope>
</reference>
<keyword evidence="1 2" id="KW-0694">RNA-binding</keyword>
<feature type="compositionally biased region" description="Basic and acidic residues" evidence="3">
    <location>
        <begin position="153"/>
        <end position="168"/>
    </location>
</feature>
<feature type="compositionally biased region" description="Basic residues" evidence="3">
    <location>
        <begin position="258"/>
        <end position="268"/>
    </location>
</feature>
<accession>A0A821R8Z1</accession>
<evidence type="ECO:0000256" key="3">
    <source>
        <dbReference type="SAM" id="MobiDB-lite"/>
    </source>
</evidence>
<dbReference type="Proteomes" id="UP000663880">
    <property type="component" value="Unassembled WGS sequence"/>
</dbReference>